<dbReference type="Proteomes" id="UP001165960">
    <property type="component" value="Unassembled WGS sequence"/>
</dbReference>
<keyword evidence="2" id="KW-1185">Reference proteome</keyword>
<organism evidence="1 2">
    <name type="scientific">Entomophthora muscae</name>
    <dbReference type="NCBI Taxonomy" id="34485"/>
    <lineage>
        <taxon>Eukaryota</taxon>
        <taxon>Fungi</taxon>
        <taxon>Fungi incertae sedis</taxon>
        <taxon>Zoopagomycota</taxon>
        <taxon>Entomophthoromycotina</taxon>
        <taxon>Entomophthoromycetes</taxon>
        <taxon>Entomophthorales</taxon>
        <taxon>Entomophthoraceae</taxon>
        <taxon>Entomophthora</taxon>
    </lineage>
</organism>
<sequence>MNDIKEKSNYPILTEKKMAGSKSGQGYLDLYPAVVEQIGDSSKDHIIALLQKKTNQDQPEQEEPKSTDQEYDNQSNQVAVKSYTTPTDKGSKSESTQEISEEASGSAPKDETYKEPQTSSSAPADK</sequence>
<proteinExistence type="predicted"/>
<name>A0ACC2TM74_9FUNG</name>
<comment type="caution">
    <text evidence="1">The sequence shown here is derived from an EMBL/GenBank/DDBJ whole genome shotgun (WGS) entry which is preliminary data.</text>
</comment>
<gene>
    <name evidence="1" type="ORF">DSO57_1037040</name>
</gene>
<reference evidence="1" key="1">
    <citation type="submission" date="2022-04" db="EMBL/GenBank/DDBJ databases">
        <title>Genome of the entomopathogenic fungus Entomophthora muscae.</title>
        <authorList>
            <person name="Elya C."/>
            <person name="Lovett B.R."/>
            <person name="Lee E."/>
            <person name="Macias A.M."/>
            <person name="Hajek A.E."/>
            <person name="De Bivort B.L."/>
            <person name="Kasson M.T."/>
            <person name="De Fine Licht H.H."/>
            <person name="Stajich J.E."/>
        </authorList>
    </citation>
    <scope>NUCLEOTIDE SEQUENCE</scope>
    <source>
        <strain evidence="1">Berkeley</strain>
    </source>
</reference>
<evidence type="ECO:0000313" key="2">
    <source>
        <dbReference type="Proteomes" id="UP001165960"/>
    </source>
</evidence>
<dbReference type="EMBL" id="QTSX02002509">
    <property type="protein sequence ID" value="KAJ9075347.1"/>
    <property type="molecule type" value="Genomic_DNA"/>
</dbReference>
<protein>
    <submittedName>
        <fullName evidence="1">Uncharacterized protein</fullName>
    </submittedName>
</protein>
<evidence type="ECO:0000313" key="1">
    <source>
        <dbReference type="EMBL" id="KAJ9075347.1"/>
    </source>
</evidence>
<accession>A0ACC2TM74</accession>